<feature type="domain" description="CRC" evidence="5">
    <location>
        <begin position="175"/>
        <end position="298"/>
    </location>
</feature>
<comment type="subcellular location">
    <subcellularLocation>
        <location evidence="1">Nucleus</location>
    </subcellularLocation>
</comment>
<evidence type="ECO:0000256" key="3">
    <source>
        <dbReference type="ARBA" id="ARBA00023242"/>
    </source>
</evidence>
<accession>A0AAW0J859</accession>
<evidence type="ECO:0000259" key="5">
    <source>
        <dbReference type="PROSITE" id="PS51634"/>
    </source>
</evidence>
<dbReference type="GO" id="GO:0005634">
    <property type="term" value="C:nucleus"/>
    <property type="evidence" value="ECO:0007669"/>
    <property type="project" value="UniProtKB-SubCell"/>
</dbReference>
<keyword evidence="7" id="KW-1185">Reference proteome</keyword>
<feature type="compositionally biased region" description="Polar residues" evidence="4">
    <location>
        <begin position="140"/>
        <end position="152"/>
    </location>
</feature>
<gene>
    <name evidence="6" type="primary">TCX2_0</name>
    <name evidence="6" type="ORF">CFP56_036248</name>
</gene>
<proteinExistence type="inferred from homology"/>
<evidence type="ECO:0000256" key="2">
    <source>
        <dbReference type="ARBA" id="ARBA00007267"/>
    </source>
</evidence>
<dbReference type="PANTHER" id="PTHR46159:SF12">
    <property type="entry name" value="PROTEIN TESMIN_TSO1-LIKE CXC 3-RELATED"/>
    <property type="match status" value="1"/>
</dbReference>
<keyword evidence="3" id="KW-0539">Nucleus</keyword>
<feature type="region of interest" description="Disordered" evidence="4">
    <location>
        <begin position="140"/>
        <end position="166"/>
    </location>
</feature>
<name>A0AAW0J859_QUESU</name>
<dbReference type="SMART" id="SM01114">
    <property type="entry name" value="CXC"/>
    <property type="match status" value="1"/>
</dbReference>
<dbReference type="Pfam" id="PF03638">
    <property type="entry name" value="TCR"/>
    <property type="match status" value="1"/>
</dbReference>
<evidence type="ECO:0000313" key="7">
    <source>
        <dbReference type="Proteomes" id="UP000237347"/>
    </source>
</evidence>
<dbReference type="EMBL" id="PKMF04000657">
    <property type="protein sequence ID" value="KAK7822697.1"/>
    <property type="molecule type" value="Genomic_DNA"/>
</dbReference>
<dbReference type="PANTHER" id="PTHR46159">
    <property type="entry name" value="PROTEIN TESMIN/TSO1-LIKE CXC 2"/>
    <property type="match status" value="1"/>
</dbReference>
<dbReference type="InterPro" id="IPR044522">
    <property type="entry name" value="TSO1-like"/>
</dbReference>
<dbReference type="Proteomes" id="UP000237347">
    <property type="component" value="Unassembled WGS sequence"/>
</dbReference>
<evidence type="ECO:0000256" key="1">
    <source>
        <dbReference type="ARBA" id="ARBA00004123"/>
    </source>
</evidence>
<evidence type="ECO:0000256" key="4">
    <source>
        <dbReference type="SAM" id="MobiDB-lite"/>
    </source>
</evidence>
<organism evidence="6 7">
    <name type="scientific">Quercus suber</name>
    <name type="common">Cork oak</name>
    <dbReference type="NCBI Taxonomy" id="58331"/>
    <lineage>
        <taxon>Eukaryota</taxon>
        <taxon>Viridiplantae</taxon>
        <taxon>Streptophyta</taxon>
        <taxon>Embryophyta</taxon>
        <taxon>Tracheophyta</taxon>
        <taxon>Spermatophyta</taxon>
        <taxon>Magnoliopsida</taxon>
        <taxon>eudicotyledons</taxon>
        <taxon>Gunneridae</taxon>
        <taxon>Pentapetalae</taxon>
        <taxon>rosids</taxon>
        <taxon>fabids</taxon>
        <taxon>Fagales</taxon>
        <taxon>Fagaceae</taxon>
        <taxon>Quercus</taxon>
    </lineage>
</organism>
<dbReference type="GO" id="GO:0003700">
    <property type="term" value="F:DNA-binding transcription factor activity"/>
    <property type="evidence" value="ECO:0007669"/>
    <property type="project" value="InterPro"/>
</dbReference>
<sequence>MNSVPGSHRLCSIRRRCLVFETSGAHKNKPICDSNSSSPAIPSDCEVFSNEKQAQINTASGYSSTMLPGIGLHLNALATAPIDNKVVKLESPAFRSKQIIMLNSMVSCNPLTPGQNPLDKSLTLKTLEGELAPHYNEAQVTENAPQTSTSAVSEEFDQSSPRRKRHLEHVEESNACKRCNCKRSKCLKLNPKFRAENIILAGSQSKMRTFFEGCLDNRRINCIKFWRLAKITITVSTKLNFQYVHLTDESNKTPASARHKRGCNCKKSSCLKKYCECFQGGVGCSINCRCKGCKNAFGRKDGKCFIWFNCTNLYPETELNCDSSILLL</sequence>
<dbReference type="PROSITE" id="PS51634">
    <property type="entry name" value="CRC"/>
    <property type="match status" value="1"/>
</dbReference>
<reference evidence="6 7" key="1">
    <citation type="journal article" date="2018" name="Sci. Data">
        <title>The draft genome sequence of cork oak.</title>
        <authorList>
            <person name="Ramos A.M."/>
            <person name="Usie A."/>
            <person name="Barbosa P."/>
            <person name="Barros P.M."/>
            <person name="Capote T."/>
            <person name="Chaves I."/>
            <person name="Simoes F."/>
            <person name="Abreu I."/>
            <person name="Carrasquinho I."/>
            <person name="Faro C."/>
            <person name="Guimaraes J.B."/>
            <person name="Mendonca D."/>
            <person name="Nobrega F."/>
            <person name="Rodrigues L."/>
            <person name="Saibo N.J.M."/>
            <person name="Varela M.C."/>
            <person name="Egas C."/>
            <person name="Matos J."/>
            <person name="Miguel C.M."/>
            <person name="Oliveira M.M."/>
            <person name="Ricardo C.P."/>
            <person name="Goncalves S."/>
        </authorList>
    </citation>
    <scope>NUCLEOTIDE SEQUENCE [LARGE SCALE GENOMIC DNA]</scope>
    <source>
        <strain evidence="7">cv. HL8</strain>
    </source>
</reference>
<protein>
    <submittedName>
        <fullName evidence="6">Protein tesmin/tso1-like cxc 2</fullName>
    </submittedName>
</protein>
<dbReference type="InterPro" id="IPR033467">
    <property type="entry name" value="Tesmin/TSO1-like_CXC"/>
</dbReference>
<comment type="similarity">
    <text evidence="2">Belongs to the lin-54 family.</text>
</comment>
<dbReference type="InterPro" id="IPR005172">
    <property type="entry name" value="CRC"/>
</dbReference>
<comment type="caution">
    <text evidence="6">The sequence shown here is derived from an EMBL/GenBank/DDBJ whole genome shotgun (WGS) entry which is preliminary data.</text>
</comment>
<evidence type="ECO:0000313" key="6">
    <source>
        <dbReference type="EMBL" id="KAK7822697.1"/>
    </source>
</evidence>
<dbReference type="AlphaFoldDB" id="A0AAW0J859"/>